<evidence type="ECO:0000313" key="7">
    <source>
        <dbReference type="Proteomes" id="UP000383932"/>
    </source>
</evidence>
<organism evidence="6 7">
    <name type="scientific">Ceratobasidium theobromae</name>
    <dbReference type="NCBI Taxonomy" id="1582974"/>
    <lineage>
        <taxon>Eukaryota</taxon>
        <taxon>Fungi</taxon>
        <taxon>Dikarya</taxon>
        <taxon>Basidiomycota</taxon>
        <taxon>Agaricomycotina</taxon>
        <taxon>Agaricomycetes</taxon>
        <taxon>Cantharellales</taxon>
        <taxon>Ceratobasidiaceae</taxon>
        <taxon>Ceratobasidium</taxon>
    </lineage>
</organism>
<dbReference type="InterPro" id="IPR005290">
    <property type="entry name" value="Ribosomal_uS15_bac-type"/>
</dbReference>
<dbReference type="PANTHER" id="PTHR23321:SF26">
    <property type="entry name" value="SMALL RIBOSOMAL SUBUNIT PROTEIN US15M"/>
    <property type="match status" value="1"/>
</dbReference>
<dbReference type="NCBIfam" id="TIGR00952">
    <property type="entry name" value="S15_bact"/>
    <property type="match status" value="1"/>
</dbReference>
<dbReference type="Proteomes" id="UP000383932">
    <property type="component" value="Unassembled WGS sequence"/>
</dbReference>
<dbReference type="GO" id="GO:0006412">
    <property type="term" value="P:translation"/>
    <property type="evidence" value="ECO:0007669"/>
    <property type="project" value="InterPro"/>
</dbReference>
<dbReference type="PROSITE" id="PS00362">
    <property type="entry name" value="RIBOSOMAL_S15"/>
    <property type="match status" value="1"/>
</dbReference>
<dbReference type="PANTHER" id="PTHR23321">
    <property type="entry name" value="RIBOSOMAL PROTEIN S15, BACTERIAL AND ORGANELLAR"/>
    <property type="match status" value="1"/>
</dbReference>
<feature type="compositionally biased region" description="Basic and acidic residues" evidence="5">
    <location>
        <begin position="48"/>
        <end position="59"/>
    </location>
</feature>
<dbReference type="Gene3D" id="1.10.287.10">
    <property type="entry name" value="S15/NS1, RNA-binding"/>
    <property type="match status" value="1"/>
</dbReference>
<dbReference type="SUPFAM" id="SSF47060">
    <property type="entry name" value="S15/NS1 RNA-binding domain"/>
    <property type="match status" value="1"/>
</dbReference>
<dbReference type="EMBL" id="SSOP01000019">
    <property type="protein sequence ID" value="KAB5594550.1"/>
    <property type="molecule type" value="Genomic_DNA"/>
</dbReference>
<dbReference type="GO" id="GO:1990904">
    <property type="term" value="C:ribonucleoprotein complex"/>
    <property type="evidence" value="ECO:0007669"/>
    <property type="project" value="UniProtKB-KW"/>
</dbReference>
<reference evidence="6 7" key="1">
    <citation type="journal article" date="2019" name="Fungal Biol. Biotechnol.">
        <title>Draft genome sequence of fastidious pathogen Ceratobasidium theobromae, which causes vascular-streak dieback in Theobroma cacao.</title>
        <authorList>
            <person name="Ali S.S."/>
            <person name="Asman A."/>
            <person name="Shao J."/>
            <person name="Firmansyah A.P."/>
            <person name="Susilo A.W."/>
            <person name="Rosmana A."/>
            <person name="McMahon P."/>
            <person name="Junaid M."/>
            <person name="Guest D."/>
            <person name="Kheng T.Y."/>
            <person name="Meinhardt L.W."/>
            <person name="Bailey B.A."/>
        </authorList>
    </citation>
    <scope>NUCLEOTIDE SEQUENCE [LARGE SCALE GENOMIC DNA]</scope>
    <source>
        <strain evidence="6 7">CT2</strain>
    </source>
</reference>
<feature type="region of interest" description="Disordered" evidence="5">
    <location>
        <begin position="38"/>
        <end position="71"/>
    </location>
</feature>
<evidence type="ECO:0000256" key="4">
    <source>
        <dbReference type="RuleBase" id="RU003919"/>
    </source>
</evidence>
<dbReference type="InterPro" id="IPR000589">
    <property type="entry name" value="Ribosomal_uS15"/>
</dbReference>
<name>A0A5N5QS28_9AGAM</name>
<keyword evidence="2 4" id="KW-0689">Ribosomal protein</keyword>
<dbReference type="AlphaFoldDB" id="A0A5N5QS28"/>
<comment type="caution">
    <text evidence="6">The sequence shown here is derived from an EMBL/GenBank/DDBJ whole genome shotgun (WGS) entry which is preliminary data.</text>
</comment>
<keyword evidence="3 4" id="KW-0687">Ribonucleoprotein</keyword>
<gene>
    <name evidence="6" type="ORF">CTheo_2033</name>
</gene>
<dbReference type="GO" id="GO:0005737">
    <property type="term" value="C:cytoplasm"/>
    <property type="evidence" value="ECO:0007669"/>
    <property type="project" value="UniProtKB-ARBA"/>
</dbReference>
<evidence type="ECO:0000256" key="3">
    <source>
        <dbReference type="ARBA" id="ARBA00023274"/>
    </source>
</evidence>
<dbReference type="Pfam" id="PF00312">
    <property type="entry name" value="Ribosomal_S15"/>
    <property type="match status" value="1"/>
</dbReference>
<evidence type="ECO:0000256" key="5">
    <source>
        <dbReference type="SAM" id="MobiDB-lite"/>
    </source>
</evidence>
<dbReference type="GO" id="GO:0005840">
    <property type="term" value="C:ribosome"/>
    <property type="evidence" value="ECO:0007669"/>
    <property type="project" value="UniProtKB-KW"/>
</dbReference>
<evidence type="ECO:0000313" key="6">
    <source>
        <dbReference type="EMBL" id="KAB5594550.1"/>
    </source>
</evidence>
<dbReference type="SMART" id="SM01387">
    <property type="entry name" value="Ribosomal_S15"/>
    <property type="match status" value="1"/>
</dbReference>
<dbReference type="HAMAP" id="MF_01343_B">
    <property type="entry name" value="Ribosomal_uS15_B"/>
    <property type="match status" value="1"/>
</dbReference>
<accession>A0A5N5QS28</accession>
<dbReference type="InterPro" id="IPR009068">
    <property type="entry name" value="uS15_NS1_RNA-bd_sf"/>
</dbReference>
<keyword evidence="7" id="KW-1185">Reference proteome</keyword>
<protein>
    <submittedName>
        <fullName evidence="6">30S ribosomal protein</fullName>
    </submittedName>
</protein>
<sequence length="293" mass="32862">MIAWRATSLMVRGTSTPRLVPALFRTFHLTTSLNETFKTRQARSAKRKNLENRQKRKQDTSTTRVDPVLGHSNTEEGRKLWEDSELCEILLTEAKILGAQPRSFPVVSGSIALPQHLNFGIKTHEEELVFQALPEVMAQQNFFQQTTAAFDSADPKHASILEEAESKSTISTIHLSRLADLRNASAAGIAVENRRRCVETFSPPGKPNDTGRPEVQAAILTARIRNLANHLEHYTHDVHNRRSLRILVHKRVKVLRYLKTLDAARYKAVLPRLGLEAAAIEGVKEEGGEIIVN</sequence>
<evidence type="ECO:0000256" key="1">
    <source>
        <dbReference type="ARBA" id="ARBA00008434"/>
    </source>
</evidence>
<evidence type="ECO:0000256" key="2">
    <source>
        <dbReference type="ARBA" id="ARBA00022980"/>
    </source>
</evidence>
<dbReference type="CDD" id="cd00353">
    <property type="entry name" value="Ribosomal_S15p_S13e"/>
    <property type="match status" value="1"/>
</dbReference>
<dbReference type="OrthoDB" id="441444at2759"/>
<proteinExistence type="inferred from homology"/>
<comment type="similarity">
    <text evidence="1 4">Belongs to the universal ribosomal protein uS15 family.</text>
</comment>
<dbReference type="GO" id="GO:0003735">
    <property type="term" value="F:structural constituent of ribosome"/>
    <property type="evidence" value="ECO:0007669"/>
    <property type="project" value="InterPro"/>
</dbReference>